<feature type="domain" description="Reverse transcriptase" evidence="1">
    <location>
        <begin position="322"/>
        <end position="593"/>
    </location>
</feature>
<dbReference type="InterPro" id="IPR043502">
    <property type="entry name" value="DNA/RNA_pol_sf"/>
</dbReference>
<evidence type="ECO:0000259" key="1">
    <source>
        <dbReference type="PROSITE" id="PS50878"/>
    </source>
</evidence>
<name>A0A803K3T5_XENTR</name>
<protein>
    <recommendedName>
        <fullName evidence="1">Reverse transcriptase domain-containing protein</fullName>
    </recommendedName>
</protein>
<dbReference type="PANTHER" id="PTHR31635">
    <property type="entry name" value="REVERSE TRANSCRIPTASE DOMAIN-CONTAINING PROTEIN-RELATED"/>
    <property type="match status" value="1"/>
</dbReference>
<dbReference type="InParanoid" id="A0A803K3T5"/>
<dbReference type="InterPro" id="IPR000477">
    <property type="entry name" value="RT_dom"/>
</dbReference>
<dbReference type="SUPFAM" id="SSF56672">
    <property type="entry name" value="DNA/RNA polymerases"/>
    <property type="match status" value="1"/>
</dbReference>
<dbReference type="CDD" id="cd01650">
    <property type="entry name" value="RT_nLTR_like"/>
    <property type="match status" value="1"/>
</dbReference>
<evidence type="ECO:0000313" key="2">
    <source>
        <dbReference type="Ensembl" id="ENSXETP00000115004"/>
    </source>
</evidence>
<reference evidence="2" key="2">
    <citation type="submission" date="2021-03" db="UniProtKB">
        <authorList>
            <consortium name="Ensembl"/>
        </authorList>
    </citation>
    <scope>IDENTIFICATION</scope>
</reference>
<dbReference type="PROSITE" id="PS50878">
    <property type="entry name" value="RT_POL"/>
    <property type="match status" value="1"/>
</dbReference>
<dbReference type="PANTHER" id="PTHR31635:SF196">
    <property type="entry name" value="REVERSE TRANSCRIPTASE DOMAIN-CONTAINING PROTEIN-RELATED"/>
    <property type="match status" value="1"/>
</dbReference>
<sequence>MGLTESWRHTHPTALQYSCFSTSHMSLSRIDMAFLSQSVLVGIKECKYLPRGISDHAPLLITWETHGGGQNKRWVLNPVWLDIIDKDEAIATEILEFFQMNQDSASPAIVWDTFKAYLRGTLHREITAVKRGTTQIESELAQKVENCEIEAISNPTPLNFQNLQSAQTNYATHLAQKSKRKLLFTHASYFEQGERAGKLLAYISKTNCSPPVITELIDQQGLSHTHPTEIATLLSSYYASIYSSQTSTTPMEINSFLSALNLPRLTDEQKISLEADLTLTELNEAIDMFPTRKAAGPDGLTIEIYKRFKEAIAPHLLQMFNYAISSSSLPQSLYEASIVLLSKPGKDPTQLDAYRPISLLTTDIKILAKIIAQRVAKALPLIISEDQTGFMANKATALNIRRLYLNLATKHDNCGQRAVAALDITKAFDTVEWEYLWHTLQRFNFGPSISKWVKLLYHSPKAAIVVNGSNTNYFPLQRGTRQGCPLSPLLFAIAMEPFAQAIRQATEFTGWKLGNREERIQLYADATLIYLGDLGPSIRTLTNITSRFARVSGLVTSLAKSVILPVDPQHPSGNQLNMPFPIVQQFTYLGVVIKLPLSDYYSLNVLPVKNYIQKKIKAWESLLIGPMGRIHLIKIILLPKLTYALLQAPCVIKKRVFYCPGHNI</sequence>
<reference evidence="2" key="1">
    <citation type="journal article" date="2010" name="Science">
        <title>The genome of the Western clawed frog Xenopus tropicalis.</title>
        <authorList>
            <person name="Hellsten U."/>
            <person name="Harland R.M."/>
            <person name="Gilchrist M.J."/>
            <person name="Hendrix D."/>
            <person name="Jurka J."/>
            <person name="Kapitonov V."/>
            <person name="Ovcharenko I."/>
            <person name="Putnam N.H."/>
            <person name="Shu S."/>
            <person name="Taher L."/>
            <person name="Blitz I.L."/>
            <person name="Blumberg B."/>
            <person name="Dichmann D.S."/>
            <person name="Dubchak I."/>
            <person name="Amaya E."/>
            <person name="Detter J.C."/>
            <person name="Fletcher R."/>
            <person name="Gerhard D.S."/>
            <person name="Goodstein D."/>
            <person name="Graves T."/>
            <person name="Grigoriev I.V."/>
            <person name="Grimwood J."/>
            <person name="Kawashima T."/>
            <person name="Lindquist E."/>
            <person name="Lucas S.M."/>
            <person name="Mead P.E."/>
            <person name="Mitros T."/>
            <person name="Ogino H."/>
            <person name="Ohta Y."/>
            <person name="Poliakov A.V."/>
            <person name="Pollet N."/>
            <person name="Robert J."/>
            <person name="Salamov A."/>
            <person name="Sater A.K."/>
            <person name="Schmutz J."/>
            <person name="Terry A."/>
            <person name="Vize P.D."/>
            <person name="Warren W.C."/>
            <person name="Wells D."/>
            <person name="Wills A."/>
            <person name="Wilson R.K."/>
            <person name="Zimmerman L.B."/>
            <person name="Zorn A.M."/>
            <person name="Grainger R."/>
            <person name="Grammer T."/>
            <person name="Khokha M.K."/>
            <person name="Richardson P.M."/>
            <person name="Rokhsar D.S."/>
        </authorList>
    </citation>
    <scope>NUCLEOTIDE SEQUENCE [LARGE SCALE GENOMIC DNA]</scope>
    <source>
        <strain evidence="2">Nigerian</strain>
    </source>
</reference>
<dbReference type="Gene3D" id="3.60.10.10">
    <property type="entry name" value="Endonuclease/exonuclease/phosphatase"/>
    <property type="match status" value="1"/>
</dbReference>
<dbReference type="Ensembl" id="ENSXETT00000107741">
    <property type="protein sequence ID" value="ENSXETP00000115004"/>
    <property type="gene ID" value="ENSXETG00000042567"/>
</dbReference>
<dbReference type="Pfam" id="PF00078">
    <property type="entry name" value="RVT_1"/>
    <property type="match status" value="1"/>
</dbReference>
<dbReference type="SUPFAM" id="SSF56219">
    <property type="entry name" value="DNase I-like"/>
    <property type="match status" value="1"/>
</dbReference>
<dbReference type="AlphaFoldDB" id="A0A803K3T5"/>
<proteinExistence type="predicted"/>
<dbReference type="InterPro" id="IPR036691">
    <property type="entry name" value="Endo/exonu/phosph_ase_sf"/>
</dbReference>
<dbReference type="GeneTree" id="ENSGT00940000163630"/>
<organism evidence="2">
    <name type="scientific">Xenopus tropicalis</name>
    <name type="common">Western clawed frog</name>
    <name type="synonym">Silurana tropicalis</name>
    <dbReference type="NCBI Taxonomy" id="8364"/>
    <lineage>
        <taxon>Eukaryota</taxon>
        <taxon>Metazoa</taxon>
        <taxon>Chordata</taxon>
        <taxon>Craniata</taxon>
        <taxon>Vertebrata</taxon>
        <taxon>Euteleostomi</taxon>
        <taxon>Amphibia</taxon>
        <taxon>Batrachia</taxon>
        <taxon>Anura</taxon>
        <taxon>Pipoidea</taxon>
        <taxon>Pipidae</taxon>
        <taxon>Xenopodinae</taxon>
        <taxon>Xenopus</taxon>
        <taxon>Silurana</taxon>
    </lineage>
</organism>
<accession>A0A803K3T5</accession>